<evidence type="ECO:0000313" key="8">
    <source>
        <dbReference type="Proteomes" id="UP001174210"/>
    </source>
</evidence>
<evidence type="ECO:0000256" key="3">
    <source>
        <dbReference type="ARBA" id="ARBA00023295"/>
    </source>
</evidence>
<sequence length="396" mass="40393">MRSRPFRPLRALALTTAALVALAVAGCTGGGAAAPRAGVSGTGASPSPSATPAPTADPAAAYVDARLRNMTLRQKVASLFMLHAPGTDPAALRGFVDRYGLGGIILMGDNIPATPDALAAETAATRASDPSLPPLVGIDEEGGDVTRLPWDSGPGAVQLRSQPPEATKQAFAQRAQLLKQVGITVNFGTVADVTADPSSFISDRVLGTDPASAAERVAASVAGQKGVVLSTLKHFPGHGETDADSHLTVPTAAIDLGRFGAQDEPSFRAGVDAGADLVMFGHLVYSGVDAQPASLSAAWHRILTDRLGFRGVSITDDLRMLQDTGLPQYQDPGANAVAAVAAGNTMVLMVQGAGVDPGAMIDAVTAAVADGRIPAAQVDAQARKLLTLRHSLAPKE</sequence>
<dbReference type="Pfam" id="PF00933">
    <property type="entry name" value="Glyco_hydro_3"/>
    <property type="match status" value="1"/>
</dbReference>
<gene>
    <name evidence="7" type="ORF">P5G59_04120</name>
</gene>
<dbReference type="PROSITE" id="PS51257">
    <property type="entry name" value="PROKAR_LIPOPROTEIN"/>
    <property type="match status" value="1"/>
</dbReference>
<feature type="domain" description="Glycoside hydrolase family 3 N-terminal" evidence="6">
    <location>
        <begin position="71"/>
        <end position="388"/>
    </location>
</feature>
<keyword evidence="8" id="KW-1185">Reference proteome</keyword>
<evidence type="ECO:0000256" key="4">
    <source>
        <dbReference type="SAM" id="MobiDB-lite"/>
    </source>
</evidence>
<organism evidence="7 8">
    <name type="scientific">Leifsonia virtsii</name>
    <dbReference type="NCBI Taxonomy" id="3035915"/>
    <lineage>
        <taxon>Bacteria</taxon>
        <taxon>Bacillati</taxon>
        <taxon>Actinomycetota</taxon>
        <taxon>Actinomycetes</taxon>
        <taxon>Micrococcales</taxon>
        <taxon>Microbacteriaceae</taxon>
        <taxon>Leifsonia</taxon>
    </lineage>
</organism>
<comment type="similarity">
    <text evidence="1">Belongs to the glycosyl hydrolase 3 family.</text>
</comment>
<dbReference type="InterPro" id="IPR017853">
    <property type="entry name" value="GH"/>
</dbReference>
<dbReference type="Proteomes" id="UP001174210">
    <property type="component" value="Unassembled WGS sequence"/>
</dbReference>
<dbReference type="EMBL" id="JAROCB010000001">
    <property type="protein sequence ID" value="MDN4596318.1"/>
    <property type="molecule type" value="Genomic_DNA"/>
</dbReference>
<feature type="chain" id="PRO_5047020915" evidence="5">
    <location>
        <begin position="34"/>
        <end position="396"/>
    </location>
</feature>
<keyword evidence="2 7" id="KW-0378">Hydrolase</keyword>
<feature type="region of interest" description="Disordered" evidence="4">
    <location>
        <begin position="35"/>
        <end position="57"/>
    </location>
</feature>
<dbReference type="InterPro" id="IPR036962">
    <property type="entry name" value="Glyco_hydro_3_N_sf"/>
</dbReference>
<evidence type="ECO:0000313" key="7">
    <source>
        <dbReference type="EMBL" id="MDN4596318.1"/>
    </source>
</evidence>
<evidence type="ECO:0000256" key="2">
    <source>
        <dbReference type="ARBA" id="ARBA00022801"/>
    </source>
</evidence>
<evidence type="ECO:0000259" key="6">
    <source>
        <dbReference type="Pfam" id="PF00933"/>
    </source>
</evidence>
<protein>
    <submittedName>
        <fullName evidence="7">Glycoside hydrolase family 3 N-terminal domain-containing protein</fullName>
    </submittedName>
</protein>
<comment type="caution">
    <text evidence="7">The sequence shown here is derived from an EMBL/GenBank/DDBJ whole genome shotgun (WGS) entry which is preliminary data.</text>
</comment>
<dbReference type="PANTHER" id="PTHR30480:SF16">
    <property type="entry name" value="GLYCOSIDE HYDROLASE FAMILY 3 DOMAIN PROTEIN"/>
    <property type="match status" value="1"/>
</dbReference>
<keyword evidence="5" id="KW-0732">Signal</keyword>
<reference evidence="7" key="1">
    <citation type="submission" date="2023-03" db="EMBL/GenBank/DDBJ databases">
        <title>MT1 and MT2 Draft Genomes of Novel Species.</title>
        <authorList>
            <person name="Venkateswaran K."/>
        </authorList>
    </citation>
    <scope>NUCLEOTIDE SEQUENCE</scope>
    <source>
        <strain evidence="7">F6_8S_P_1A</strain>
    </source>
</reference>
<dbReference type="SUPFAM" id="SSF51445">
    <property type="entry name" value="(Trans)glycosidases"/>
    <property type="match status" value="1"/>
</dbReference>
<evidence type="ECO:0000256" key="1">
    <source>
        <dbReference type="ARBA" id="ARBA00005336"/>
    </source>
</evidence>
<name>A0ABT8IU63_9MICO</name>
<feature type="signal peptide" evidence="5">
    <location>
        <begin position="1"/>
        <end position="33"/>
    </location>
</feature>
<keyword evidence="3" id="KW-0326">Glycosidase</keyword>
<proteinExistence type="inferred from homology"/>
<dbReference type="GO" id="GO:0016787">
    <property type="term" value="F:hydrolase activity"/>
    <property type="evidence" value="ECO:0007669"/>
    <property type="project" value="UniProtKB-KW"/>
</dbReference>
<dbReference type="InterPro" id="IPR050226">
    <property type="entry name" value="NagZ_Beta-hexosaminidase"/>
</dbReference>
<dbReference type="Gene3D" id="3.20.20.300">
    <property type="entry name" value="Glycoside hydrolase, family 3, N-terminal domain"/>
    <property type="match status" value="1"/>
</dbReference>
<dbReference type="RefSeq" id="WP_301216267.1">
    <property type="nucleotide sequence ID" value="NZ_JAROCB010000001.1"/>
</dbReference>
<dbReference type="PANTHER" id="PTHR30480">
    <property type="entry name" value="BETA-HEXOSAMINIDASE-RELATED"/>
    <property type="match status" value="1"/>
</dbReference>
<accession>A0ABT8IU63</accession>
<dbReference type="InterPro" id="IPR001764">
    <property type="entry name" value="Glyco_hydro_3_N"/>
</dbReference>
<evidence type="ECO:0000256" key="5">
    <source>
        <dbReference type="SAM" id="SignalP"/>
    </source>
</evidence>